<feature type="transmembrane region" description="Helical" evidence="1">
    <location>
        <begin position="50"/>
        <end position="67"/>
    </location>
</feature>
<keyword evidence="1" id="KW-1133">Transmembrane helix</keyword>
<name>A0A4V1AKU8_9FLAO</name>
<feature type="transmembrane region" description="Helical" evidence="1">
    <location>
        <begin position="321"/>
        <end position="340"/>
    </location>
</feature>
<organism evidence="2 3">
    <name type="scientific">Chryseobacterium salivictor</name>
    <dbReference type="NCBI Taxonomy" id="2547600"/>
    <lineage>
        <taxon>Bacteria</taxon>
        <taxon>Pseudomonadati</taxon>
        <taxon>Bacteroidota</taxon>
        <taxon>Flavobacteriia</taxon>
        <taxon>Flavobacteriales</taxon>
        <taxon>Weeksellaceae</taxon>
        <taxon>Chryseobacterium group</taxon>
        <taxon>Chryseobacterium</taxon>
    </lineage>
</organism>
<reference evidence="2 3" key="1">
    <citation type="submission" date="2019-03" db="EMBL/GenBank/DDBJ databases">
        <authorList>
            <person name="Kim H."/>
            <person name="Yu S.-M."/>
        </authorList>
    </citation>
    <scope>NUCLEOTIDE SEQUENCE [LARGE SCALE GENOMIC DNA]</scope>
    <source>
        <strain evidence="2 3">NBC122</strain>
    </source>
</reference>
<accession>A0A4V1AKU8</accession>
<feature type="transmembrane region" description="Helical" evidence="1">
    <location>
        <begin position="164"/>
        <end position="192"/>
    </location>
</feature>
<evidence type="ECO:0000313" key="2">
    <source>
        <dbReference type="EMBL" id="QBO57514.1"/>
    </source>
</evidence>
<feature type="transmembrane region" description="Helical" evidence="1">
    <location>
        <begin position="352"/>
        <end position="370"/>
    </location>
</feature>
<feature type="transmembrane region" description="Helical" evidence="1">
    <location>
        <begin position="134"/>
        <end position="152"/>
    </location>
</feature>
<gene>
    <name evidence="2" type="ORF">NBC122_00678</name>
</gene>
<dbReference type="Proteomes" id="UP000294419">
    <property type="component" value="Chromosome"/>
</dbReference>
<keyword evidence="1" id="KW-0812">Transmembrane</keyword>
<feature type="transmembrane region" description="Helical" evidence="1">
    <location>
        <begin position="204"/>
        <end position="223"/>
    </location>
</feature>
<evidence type="ECO:0008006" key="4">
    <source>
        <dbReference type="Google" id="ProtNLM"/>
    </source>
</evidence>
<dbReference type="AlphaFoldDB" id="A0A4V1AKU8"/>
<feature type="transmembrane region" description="Helical" evidence="1">
    <location>
        <begin position="376"/>
        <end position="393"/>
    </location>
</feature>
<dbReference type="EMBL" id="CP037954">
    <property type="protein sequence ID" value="QBO57514.1"/>
    <property type="molecule type" value="Genomic_DNA"/>
</dbReference>
<protein>
    <recommendedName>
        <fullName evidence="4">Glycosyltransferase RgtA/B/C/D-like domain-containing protein</fullName>
    </recommendedName>
</protein>
<proteinExistence type="predicted"/>
<evidence type="ECO:0000313" key="3">
    <source>
        <dbReference type="Proteomes" id="UP000294419"/>
    </source>
</evidence>
<dbReference type="KEGG" id="csal:NBC122_00678"/>
<evidence type="ECO:0000256" key="1">
    <source>
        <dbReference type="SAM" id="Phobius"/>
    </source>
</evidence>
<feature type="transmembrane region" description="Helical" evidence="1">
    <location>
        <begin position="79"/>
        <end position="97"/>
    </location>
</feature>
<feature type="transmembrane region" description="Helical" evidence="1">
    <location>
        <begin position="109"/>
        <end position="127"/>
    </location>
</feature>
<keyword evidence="1" id="KW-0472">Membrane</keyword>
<keyword evidence="3" id="KW-1185">Reference proteome</keyword>
<sequence>MKFPMKNKIYYILFLLYVTVLLISLQKEVQLENEWKAIMNDFLMDKGYRLLGVPTAYMPPFYSYYLLICKKVFGFTSWIKVSCFIQAIIYYFSLHYLFKTFLKDGLHQWRIIILFLSVLFFPPILVGSLSISSFSLSVSILCVFFALLYKIYDEKDVKIENMIYIAVISIAGLYIRYEFIFILILSGLIYLFLRKISVLNFIKILVFVFLAYLPWTIRNYIYIGKFTYSTSLNYNFAKGYNEVYDIFSSYNFPYAPETKRKESIGLLYKELKGEKEVDEHLSALNKDFIDQHPGLFLKLTVQKLAINFLQFFPDYKGLSKYRIYIFYSIFFVIFQAVLILAMKRLKDAKNNYLLMFTLSFYLFSLFFYTIAPMPRYFLLFYPIFTVIIVKSFQDENGSYFKIRQKKTAS</sequence>